<protein>
    <submittedName>
        <fullName evidence="5">Proton-conducting transporter membrane subunit</fullName>
    </submittedName>
</protein>
<evidence type="ECO:0000256" key="1">
    <source>
        <dbReference type="ARBA" id="ARBA00004127"/>
    </source>
</evidence>
<dbReference type="Proteomes" id="UP001268610">
    <property type="component" value="Unassembled WGS sequence"/>
</dbReference>
<dbReference type="GO" id="GO:0012505">
    <property type="term" value="C:endomembrane system"/>
    <property type="evidence" value="ECO:0007669"/>
    <property type="project" value="UniProtKB-SubCell"/>
</dbReference>
<dbReference type="PRINTS" id="PR01434">
    <property type="entry name" value="NADHDHGNASE5"/>
</dbReference>
<dbReference type="InterPro" id="IPR001750">
    <property type="entry name" value="ND/Mrp_TM"/>
</dbReference>
<feature type="transmembrane region" description="Helical" evidence="3">
    <location>
        <begin position="34"/>
        <end position="57"/>
    </location>
</feature>
<evidence type="ECO:0000256" key="2">
    <source>
        <dbReference type="RuleBase" id="RU000320"/>
    </source>
</evidence>
<sequence length="168" mass="17685">AAPTPVSAYLHSATMVKAGIFLIARLFPLLVGSVWFHGVVTAVGLITLCFAAFIAIFKHDLKGLLAYSTLSHLGLIVCLLGIGSPLAVAAALFHVLNHATFKAALFMLAGVIDHQTGTRNLRKLGGLWTVLPWTATLSMVAAAAMGGIPLTNGFLSKEMFLTEVLSLT</sequence>
<comment type="subcellular location">
    <subcellularLocation>
        <location evidence="1">Endomembrane system</location>
        <topology evidence="1">Multi-pass membrane protein</topology>
    </subcellularLocation>
    <subcellularLocation>
        <location evidence="2">Membrane</location>
        <topology evidence="2">Multi-pass membrane protein</topology>
    </subcellularLocation>
</comment>
<organism evidence="5 6">
    <name type="scientific">Rhizobium hidalgonense</name>
    <dbReference type="NCBI Taxonomy" id="1538159"/>
    <lineage>
        <taxon>Bacteria</taxon>
        <taxon>Pseudomonadati</taxon>
        <taxon>Pseudomonadota</taxon>
        <taxon>Alphaproteobacteria</taxon>
        <taxon>Hyphomicrobiales</taxon>
        <taxon>Rhizobiaceae</taxon>
        <taxon>Rhizobium/Agrobacterium group</taxon>
        <taxon>Rhizobium</taxon>
    </lineage>
</organism>
<dbReference type="InterPro" id="IPR050616">
    <property type="entry name" value="CPA3_Na-H_Antiporter_A"/>
</dbReference>
<feature type="non-terminal residue" evidence="5">
    <location>
        <position position="168"/>
    </location>
</feature>
<feature type="transmembrane region" description="Helical" evidence="3">
    <location>
        <begin position="88"/>
        <end position="112"/>
    </location>
</feature>
<accession>A0AAJ2H035</accession>
<keyword evidence="3" id="KW-0472">Membrane</keyword>
<evidence type="ECO:0000256" key="3">
    <source>
        <dbReference type="SAM" id="Phobius"/>
    </source>
</evidence>
<dbReference type="RefSeq" id="WP_310866254.1">
    <property type="nucleotide sequence ID" value="NZ_JAVLSF010000498.1"/>
</dbReference>
<feature type="transmembrane region" description="Helical" evidence="3">
    <location>
        <begin position="64"/>
        <end position="82"/>
    </location>
</feature>
<proteinExistence type="predicted"/>
<keyword evidence="2 3" id="KW-0812">Transmembrane</keyword>
<dbReference type="AlphaFoldDB" id="A0AAJ2H035"/>
<dbReference type="Pfam" id="PF00361">
    <property type="entry name" value="Proton_antipo_M"/>
    <property type="match status" value="1"/>
</dbReference>
<evidence type="ECO:0000313" key="6">
    <source>
        <dbReference type="Proteomes" id="UP001268610"/>
    </source>
</evidence>
<feature type="transmembrane region" description="Helical" evidence="3">
    <location>
        <begin position="124"/>
        <end position="148"/>
    </location>
</feature>
<dbReference type="PANTHER" id="PTHR43373:SF1">
    <property type="entry name" value="NA(+)_H(+) ANTIPORTER SUBUNIT A"/>
    <property type="match status" value="1"/>
</dbReference>
<evidence type="ECO:0000259" key="4">
    <source>
        <dbReference type="Pfam" id="PF00361"/>
    </source>
</evidence>
<name>A0AAJ2H035_9HYPH</name>
<comment type="caution">
    <text evidence="5">The sequence shown here is derived from an EMBL/GenBank/DDBJ whole genome shotgun (WGS) entry which is preliminary data.</text>
</comment>
<dbReference type="EMBL" id="JAVLSF010000498">
    <property type="protein sequence ID" value="MDR9778131.1"/>
    <property type="molecule type" value="Genomic_DNA"/>
</dbReference>
<dbReference type="PANTHER" id="PTHR43373">
    <property type="entry name" value="NA(+)/H(+) ANTIPORTER SUBUNIT"/>
    <property type="match status" value="1"/>
</dbReference>
<dbReference type="GO" id="GO:0016020">
    <property type="term" value="C:membrane"/>
    <property type="evidence" value="ECO:0007669"/>
    <property type="project" value="UniProtKB-SubCell"/>
</dbReference>
<keyword evidence="3" id="KW-1133">Transmembrane helix</keyword>
<feature type="domain" description="NADH:quinone oxidoreductase/Mrp antiporter transmembrane" evidence="4">
    <location>
        <begin position="2"/>
        <end position="166"/>
    </location>
</feature>
<feature type="non-terminal residue" evidence="5">
    <location>
        <position position="1"/>
    </location>
</feature>
<evidence type="ECO:0000313" key="5">
    <source>
        <dbReference type="EMBL" id="MDR9778131.1"/>
    </source>
</evidence>
<reference evidence="5" key="1">
    <citation type="submission" date="2023-04" db="EMBL/GenBank/DDBJ databases">
        <title>Genomic characterization of faba bean (Vicia faba) microsymbionts in Mexican soils.</title>
        <authorList>
            <person name="Rivera Orduna F.N."/>
            <person name="Guevara-Luna J."/>
            <person name="Yan J."/>
            <person name="Arroyo-Herrera I."/>
            <person name="Li Y."/>
            <person name="Vasquez-Murrieta M.S."/>
            <person name="Wang E.T."/>
        </authorList>
    </citation>
    <scope>NUCLEOTIDE SEQUENCE</scope>
    <source>
        <strain evidence="5">CH26</strain>
    </source>
</reference>
<gene>
    <name evidence="5" type="ORF">RJJ65_36970</name>
</gene>